<evidence type="ECO:0000313" key="9">
    <source>
        <dbReference type="Proteomes" id="UP000272003"/>
    </source>
</evidence>
<keyword evidence="4 6" id="KW-1133">Transmembrane helix</keyword>
<dbReference type="AlphaFoldDB" id="A0A387ANZ1"/>
<feature type="transmembrane region" description="Helical" evidence="6">
    <location>
        <begin position="42"/>
        <end position="59"/>
    </location>
</feature>
<feature type="transmembrane region" description="Helical" evidence="6">
    <location>
        <begin position="80"/>
        <end position="105"/>
    </location>
</feature>
<dbReference type="RefSeq" id="WP_120784162.1">
    <property type="nucleotide sequence ID" value="NZ_CP032626.1"/>
</dbReference>
<keyword evidence="5 6" id="KW-0472">Membrane</keyword>
<dbReference type="GO" id="GO:0005886">
    <property type="term" value="C:plasma membrane"/>
    <property type="evidence" value="ECO:0007669"/>
    <property type="project" value="TreeGrafter"/>
</dbReference>
<dbReference type="InterPro" id="IPR051401">
    <property type="entry name" value="GtrA_CellWall_Glycosyl"/>
</dbReference>
<dbReference type="Pfam" id="PF04138">
    <property type="entry name" value="GtrA_DPMS_TM"/>
    <property type="match status" value="1"/>
</dbReference>
<organism evidence="8 9">
    <name type="scientific">Apilactobacillus bombintestini</name>
    <dbReference type="NCBI Taxonomy" id="2419772"/>
    <lineage>
        <taxon>Bacteria</taxon>
        <taxon>Bacillati</taxon>
        <taxon>Bacillota</taxon>
        <taxon>Bacilli</taxon>
        <taxon>Lactobacillales</taxon>
        <taxon>Lactobacillaceae</taxon>
        <taxon>Apilactobacillus</taxon>
    </lineage>
</organism>
<comment type="similarity">
    <text evidence="2">Belongs to the GtrA family.</text>
</comment>
<protein>
    <submittedName>
        <fullName evidence="8">GtrA family protein</fullName>
    </submittedName>
</protein>
<feature type="transmembrane region" description="Helical" evidence="6">
    <location>
        <begin position="111"/>
        <end position="134"/>
    </location>
</feature>
<proteinExistence type="inferred from homology"/>
<keyword evidence="9" id="KW-1185">Reference proteome</keyword>
<reference evidence="8 9" key="1">
    <citation type="submission" date="2018-09" db="EMBL/GenBank/DDBJ databases">
        <title>Genome sequencing of strain BHWM-4.</title>
        <authorList>
            <person name="Heo J."/>
            <person name="Kim S.-J."/>
            <person name="Kwon S.-W."/>
        </authorList>
    </citation>
    <scope>NUCLEOTIDE SEQUENCE [LARGE SCALE GENOMIC DNA]</scope>
    <source>
        <strain evidence="8 9">BHWM-4</strain>
    </source>
</reference>
<evidence type="ECO:0000313" key="8">
    <source>
        <dbReference type="EMBL" id="AYF92394.1"/>
    </source>
</evidence>
<feature type="transmembrane region" description="Helical" evidence="6">
    <location>
        <begin position="12"/>
        <end position="36"/>
    </location>
</feature>
<name>A0A387ANZ1_9LACO</name>
<dbReference type="InterPro" id="IPR007267">
    <property type="entry name" value="GtrA_DPMS_TM"/>
</dbReference>
<dbReference type="PANTHER" id="PTHR38459">
    <property type="entry name" value="PROPHAGE BACTOPRENOL-LINKED GLUCOSE TRANSLOCASE HOMOLOG"/>
    <property type="match status" value="1"/>
</dbReference>
<evidence type="ECO:0000256" key="5">
    <source>
        <dbReference type="ARBA" id="ARBA00023136"/>
    </source>
</evidence>
<evidence type="ECO:0000256" key="1">
    <source>
        <dbReference type="ARBA" id="ARBA00004141"/>
    </source>
</evidence>
<dbReference type="OrthoDB" id="361483at2"/>
<keyword evidence="3 6" id="KW-0812">Transmembrane</keyword>
<dbReference type="EMBL" id="CP032626">
    <property type="protein sequence ID" value="AYF92394.1"/>
    <property type="molecule type" value="Genomic_DNA"/>
</dbReference>
<evidence type="ECO:0000256" key="2">
    <source>
        <dbReference type="ARBA" id="ARBA00009399"/>
    </source>
</evidence>
<evidence type="ECO:0000256" key="4">
    <source>
        <dbReference type="ARBA" id="ARBA00022989"/>
    </source>
</evidence>
<evidence type="ECO:0000256" key="3">
    <source>
        <dbReference type="ARBA" id="ARBA00022692"/>
    </source>
</evidence>
<sequence>MIELWNKYKEVIAYLFWGVLTTIIDIVVAIGCRYMFPEISAFWNTIIAWVASVLFAFFTNRRWVFHSHADNAKDYFKEMFSFIFGRLASLVLEEIVLVPGVMIFGNKNFNILKIIGQVIVIVFNYFWSKLIVFVNHNK</sequence>
<evidence type="ECO:0000259" key="7">
    <source>
        <dbReference type="Pfam" id="PF04138"/>
    </source>
</evidence>
<dbReference type="KEGG" id="abom:D7I45_02265"/>
<gene>
    <name evidence="8" type="ORF">D7I45_02265</name>
</gene>
<comment type="subcellular location">
    <subcellularLocation>
        <location evidence="1">Membrane</location>
        <topology evidence="1">Multi-pass membrane protein</topology>
    </subcellularLocation>
</comment>
<feature type="domain" description="GtrA/DPMS transmembrane" evidence="7">
    <location>
        <begin position="14"/>
        <end position="133"/>
    </location>
</feature>
<dbReference type="Proteomes" id="UP000272003">
    <property type="component" value="Chromosome"/>
</dbReference>
<evidence type="ECO:0000256" key="6">
    <source>
        <dbReference type="SAM" id="Phobius"/>
    </source>
</evidence>
<dbReference type="PANTHER" id="PTHR38459:SF5">
    <property type="entry name" value="CELL WALL TEICHOIC ACID GLYCOSYLATION PROTEIN GTCA"/>
    <property type="match status" value="1"/>
</dbReference>
<accession>A0A387ANZ1</accession>
<dbReference type="GO" id="GO:0000271">
    <property type="term" value="P:polysaccharide biosynthetic process"/>
    <property type="evidence" value="ECO:0007669"/>
    <property type="project" value="InterPro"/>
</dbReference>